<evidence type="ECO:0000313" key="4">
    <source>
        <dbReference type="Proteomes" id="UP000093592"/>
    </source>
</evidence>
<dbReference type="EMBL" id="LZKJ01000036">
    <property type="protein sequence ID" value="OBI51715.1"/>
    <property type="molecule type" value="Genomic_DNA"/>
</dbReference>
<accession>A0A1A2ZN47</accession>
<dbReference type="SUPFAM" id="SSF51905">
    <property type="entry name" value="FAD/NAD(P)-binding domain"/>
    <property type="match status" value="1"/>
</dbReference>
<dbReference type="Proteomes" id="UP000093592">
    <property type="component" value="Unassembled WGS sequence"/>
</dbReference>
<dbReference type="Pfam" id="PF08491">
    <property type="entry name" value="SE"/>
    <property type="match status" value="1"/>
</dbReference>
<name>A0A1A2ZN47_9MYCO</name>
<evidence type="ECO:0000256" key="1">
    <source>
        <dbReference type="SAM" id="MobiDB-lite"/>
    </source>
</evidence>
<sequence length="460" mass="50269">MLADFYGTVTVVERDILPDGPVNRRGVAQGGLPHLPAARGMQIMGELFPGFVDELVAGGARVWNDGDLSRFWVSFGGHRFLRSGTIPDPDSIVSYYVSRPFIEWSLRRRVNAISNVELVQGHDAVRLTSAQKRDRVTGVVVARRDSGVETALAADLVVDASGRGSRAPVFLDDLGYPRPREDQLTVHVSYAGLPVHLPPDTLREFLAFSGPEPSRPVCFAMFAGENDTYRLAVQTVAGQKPPADRIGLLDCLADMAPRHVLDAARRAEPLADMTHYRFPSNRWRRYDQLARTPDGLIVVGDAFCNFNPLYGQGMSVAAIEALILRQCLQQGDGNLPRRFFRASAKEIRVAWQAAVGSDLALPQIAGKRPLSIRIINAYLDRVLAAAETDPAVVQQFLRAMNLVDPPSHLLRPSTMLRVVKTSRKRGVTQRVMSPMAARDTTASGNPGQGGAIAGYRASDA</sequence>
<evidence type="ECO:0000259" key="2">
    <source>
        <dbReference type="Pfam" id="PF08491"/>
    </source>
</evidence>
<proteinExistence type="predicted"/>
<dbReference type="InterPro" id="IPR013698">
    <property type="entry name" value="Squalene_epoxidase"/>
</dbReference>
<organism evidence="3 4">
    <name type="scientific">Mycobacterium kyorinense</name>
    <dbReference type="NCBI Taxonomy" id="487514"/>
    <lineage>
        <taxon>Bacteria</taxon>
        <taxon>Bacillati</taxon>
        <taxon>Actinomycetota</taxon>
        <taxon>Actinomycetes</taxon>
        <taxon>Mycobacteriales</taxon>
        <taxon>Mycobacteriaceae</taxon>
        <taxon>Mycobacterium</taxon>
    </lineage>
</organism>
<dbReference type="GO" id="GO:0004506">
    <property type="term" value="F:squalene monooxygenase activity"/>
    <property type="evidence" value="ECO:0007669"/>
    <property type="project" value="InterPro"/>
</dbReference>
<feature type="domain" description="Squalene epoxidase" evidence="2">
    <location>
        <begin position="275"/>
        <end position="330"/>
    </location>
</feature>
<dbReference type="Gene3D" id="3.50.50.60">
    <property type="entry name" value="FAD/NAD(P)-binding domain"/>
    <property type="match status" value="1"/>
</dbReference>
<dbReference type="AlphaFoldDB" id="A0A1A2ZN47"/>
<comment type="caution">
    <text evidence="3">The sequence shown here is derived from an EMBL/GenBank/DDBJ whole genome shotgun (WGS) entry which is preliminary data.</text>
</comment>
<gene>
    <name evidence="3" type="ORF">A5707_13455</name>
</gene>
<evidence type="ECO:0000313" key="3">
    <source>
        <dbReference type="EMBL" id="OBI51715.1"/>
    </source>
</evidence>
<dbReference type="GO" id="GO:0050660">
    <property type="term" value="F:flavin adenine dinucleotide binding"/>
    <property type="evidence" value="ECO:0007669"/>
    <property type="project" value="InterPro"/>
</dbReference>
<dbReference type="InterPro" id="IPR036188">
    <property type="entry name" value="FAD/NAD-bd_sf"/>
</dbReference>
<protein>
    <submittedName>
        <fullName evidence="3">2-polyprenyl-6-methoxyphenol hydroxylase-like oxidoreductase</fullName>
    </submittedName>
</protein>
<reference evidence="4" key="1">
    <citation type="submission" date="2016-06" db="EMBL/GenBank/DDBJ databases">
        <authorList>
            <person name="Sutton G."/>
            <person name="Brinkac L."/>
            <person name="Sanka R."/>
            <person name="Adams M."/>
            <person name="Lau E."/>
            <person name="Sam S."/>
            <person name="Sreng N."/>
            <person name="Him V."/>
            <person name="Kerleguer A."/>
            <person name="Cheng S."/>
        </authorList>
    </citation>
    <scope>NUCLEOTIDE SEQUENCE [LARGE SCALE GENOMIC DNA]</scope>
    <source>
        <strain evidence="4">E861</strain>
    </source>
</reference>
<dbReference type="GO" id="GO:0016020">
    <property type="term" value="C:membrane"/>
    <property type="evidence" value="ECO:0007669"/>
    <property type="project" value="InterPro"/>
</dbReference>
<feature type="region of interest" description="Disordered" evidence="1">
    <location>
        <begin position="435"/>
        <end position="460"/>
    </location>
</feature>